<proteinExistence type="predicted"/>
<dbReference type="PROSITE" id="PS50011">
    <property type="entry name" value="PROTEIN_KINASE_DOM"/>
    <property type="match status" value="1"/>
</dbReference>
<keyword evidence="1" id="KW-0067">ATP-binding</keyword>
<evidence type="ECO:0000313" key="3">
    <source>
        <dbReference type="EMBL" id="ATY65720.1"/>
    </source>
</evidence>
<dbReference type="InterPro" id="IPR000719">
    <property type="entry name" value="Prot_kinase_dom"/>
</dbReference>
<accession>A0A2H4SRI4</accession>
<dbReference type="Proteomes" id="UP000323067">
    <property type="component" value="Chromosome iii"/>
</dbReference>
<dbReference type="VEuPathDB" id="FungiDB:A9K55_001285"/>
<dbReference type="VEuPathDB" id="FungiDB:CCM_08346"/>
<dbReference type="EMBL" id="CP023326">
    <property type="protein sequence ID" value="ATY65720.1"/>
    <property type="molecule type" value="Genomic_DNA"/>
</dbReference>
<keyword evidence="1" id="KW-0547">Nucleotide-binding</keyword>
<dbReference type="GO" id="GO:0005524">
    <property type="term" value="F:ATP binding"/>
    <property type="evidence" value="ECO:0007669"/>
    <property type="project" value="UniProtKB-UniRule"/>
</dbReference>
<evidence type="ECO:0000256" key="1">
    <source>
        <dbReference type="PROSITE-ProRule" id="PRU10141"/>
    </source>
</evidence>
<dbReference type="InterPro" id="IPR011009">
    <property type="entry name" value="Kinase-like_dom_sf"/>
</dbReference>
<reference evidence="3 4" key="1">
    <citation type="journal article" date="2017" name="BMC Genomics">
        <title>Chromosome level assembly and secondary metabolite potential of the parasitic fungus Cordyceps militaris.</title>
        <authorList>
            <person name="Kramer G.J."/>
            <person name="Nodwell J.R."/>
        </authorList>
    </citation>
    <scope>NUCLEOTIDE SEQUENCE [LARGE SCALE GENOMIC DNA]</scope>
    <source>
        <strain evidence="3 4">ATCC 34164</strain>
    </source>
</reference>
<name>A0A2H4SRI4_CORMI</name>
<keyword evidence="3" id="KW-0418">Kinase</keyword>
<evidence type="ECO:0000259" key="2">
    <source>
        <dbReference type="PROSITE" id="PS50011"/>
    </source>
</evidence>
<feature type="binding site" evidence="1">
    <location>
        <position position="240"/>
    </location>
    <ligand>
        <name>ATP</name>
        <dbReference type="ChEBI" id="CHEBI:30616"/>
    </ligand>
</feature>
<evidence type="ECO:0000313" key="4">
    <source>
        <dbReference type="Proteomes" id="UP000323067"/>
    </source>
</evidence>
<feature type="domain" description="Protein kinase" evidence="2">
    <location>
        <begin position="211"/>
        <end position="308"/>
    </location>
</feature>
<dbReference type="SUPFAM" id="SSF56112">
    <property type="entry name" value="Protein kinase-like (PK-like)"/>
    <property type="match status" value="1"/>
</dbReference>
<sequence>MFNYIAIGVPKQAFFVLRPSNAAAQLAFSDVVDYVQQQQQDEVSQRECHHIAKFLWLDSERQVASDSVARLLRYRSQMDLPGSSSPQSPGGHMSSVDIWMGGYFIDLSQSYSKDWSFGRHSSKLFADLVRNAFSVLKAWSQRDFRKLSTNVVEMGELRFDFEYTEFSRTDEATGILSEYLTDVYGSDSQPPPESISATPTPSSATKIIGSYVLNGILGAGTFGSVRPATGIAGNKILAIKSIVTRPNISAEPIATMEELTRRLDLSTDENYILRLVESFRVAGNLNEVHLVLEPFTPITLEKIPVQTQ</sequence>
<keyword evidence="3" id="KW-0808">Transferase</keyword>
<dbReference type="Gene3D" id="3.30.200.20">
    <property type="entry name" value="Phosphorylase Kinase, domain 1"/>
    <property type="match status" value="1"/>
</dbReference>
<dbReference type="InterPro" id="IPR017441">
    <property type="entry name" value="Protein_kinase_ATP_BS"/>
</dbReference>
<organism evidence="3 4">
    <name type="scientific">Cordyceps militaris</name>
    <name type="common">Caterpillar fungus</name>
    <name type="synonym">Clavaria militaris</name>
    <dbReference type="NCBI Taxonomy" id="73501"/>
    <lineage>
        <taxon>Eukaryota</taxon>
        <taxon>Fungi</taxon>
        <taxon>Dikarya</taxon>
        <taxon>Ascomycota</taxon>
        <taxon>Pezizomycotina</taxon>
        <taxon>Sordariomycetes</taxon>
        <taxon>Hypocreomycetidae</taxon>
        <taxon>Hypocreales</taxon>
        <taxon>Cordycipitaceae</taxon>
        <taxon>Cordyceps</taxon>
    </lineage>
</organism>
<protein>
    <submittedName>
        <fullName evidence="3">Kinase-like domain</fullName>
    </submittedName>
</protein>
<gene>
    <name evidence="3" type="ORF">A9K55_001285</name>
</gene>
<dbReference type="PROSITE" id="PS00107">
    <property type="entry name" value="PROTEIN_KINASE_ATP"/>
    <property type="match status" value="1"/>
</dbReference>
<dbReference type="AlphaFoldDB" id="A0A2H4SRI4"/>
<dbReference type="GO" id="GO:0004672">
    <property type="term" value="F:protein kinase activity"/>
    <property type="evidence" value="ECO:0007669"/>
    <property type="project" value="InterPro"/>
</dbReference>